<dbReference type="GO" id="GO:0003723">
    <property type="term" value="F:RNA binding"/>
    <property type="evidence" value="ECO:0007669"/>
    <property type="project" value="UniProtKB-KW"/>
</dbReference>
<accession>A0AAD7N911</accession>
<evidence type="ECO:0000259" key="2">
    <source>
        <dbReference type="Pfam" id="PF05183"/>
    </source>
</evidence>
<organism evidence="3 4">
    <name type="scientific">Mycena metata</name>
    <dbReference type="NCBI Taxonomy" id="1033252"/>
    <lineage>
        <taxon>Eukaryota</taxon>
        <taxon>Fungi</taxon>
        <taxon>Dikarya</taxon>
        <taxon>Basidiomycota</taxon>
        <taxon>Agaricomycotina</taxon>
        <taxon>Agaricomycetes</taxon>
        <taxon>Agaricomycetidae</taxon>
        <taxon>Agaricales</taxon>
        <taxon>Marasmiineae</taxon>
        <taxon>Mycenaceae</taxon>
        <taxon>Mycena</taxon>
    </lineage>
</organism>
<evidence type="ECO:0000313" key="3">
    <source>
        <dbReference type="EMBL" id="KAJ7750864.1"/>
    </source>
</evidence>
<dbReference type="GO" id="GO:0030422">
    <property type="term" value="P:siRNA processing"/>
    <property type="evidence" value="ECO:0007669"/>
    <property type="project" value="TreeGrafter"/>
</dbReference>
<comment type="similarity">
    <text evidence="1">Belongs to the RdRP family.</text>
</comment>
<evidence type="ECO:0000256" key="1">
    <source>
        <dbReference type="RuleBase" id="RU363098"/>
    </source>
</evidence>
<proteinExistence type="inferred from homology"/>
<name>A0AAD7N911_9AGAR</name>
<dbReference type="Pfam" id="PF05183">
    <property type="entry name" value="RdRP"/>
    <property type="match status" value="1"/>
</dbReference>
<evidence type="ECO:0000313" key="4">
    <source>
        <dbReference type="Proteomes" id="UP001215598"/>
    </source>
</evidence>
<dbReference type="InterPro" id="IPR007855">
    <property type="entry name" value="RDRP"/>
</dbReference>
<dbReference type="EMBL" id="JARKIB010000064">
    <property type="protein sequence ID" value="KAJ7750864.1"/>
    <property type="molecule type" value="Genomic_DNA"/>
</dbReference>
<reference evidence="3" key="1">
    <citation type="submission" date="2023-03" db="EMBL/GenBank/DDBJ databases">
        <title>Massive genome expansion in bonnet fungi (Mycena s.s.) driven by repeated elements and novel gene families across ecological guilds.</title>
        <authorList>
            <consortium name="Lawrence Berkeley National Laboratory"/>
            <person name="Harder C.B."/>
            <person name="Miyauchi S."/>
            <person name="Viragh M."/>
            <person name="Kuo A."/>
            <person name="Thoen E."/>
            <person name="Andreopoulos B."/>
            <person name="Lu D."/>
            <person name="Skrede I."/>
            <person name="Drula E."/>
            <person name="Henrissat B."/>
            <person name="Morin E."/>
            <person name="Kohler A."/>
            <person name="Barry K."/>
            <person name="LaButti K."/>
            <person name="Morin E."/>
            <person name="Salamov A."/>
            <person name="Lipzen A."/>
            <person name="Mereny Z."/>
            <person name="Hegedus B."/>
            <person name="Baldrian P."/>
            <person name="Stursova M."/>
            <person name="Weitz H."/>
            <person name="Taylor A."/>
            <person name="Grigoriev I.V."/>
            <person name="Nagy L.G."/>
            <person name="Martin F."/>
            <person name="Kauserud H."/>
        </authorList>
    </citation>
    <scope>NUCLEOTIDE SEQUENCE</scope>
    <source>
        <strain evidence="3">CBHHK182m</strain>
    </source>
</reference>
<dbReference type="PANTHER" id="PTHR23079:SF55">
    <property type="entry name" value="RNA-DIRECTED RNA POLYMERASE"/>
    <property type="match status" value="1"/>
</dbReference>
<keyword evidence="1" id="KW-0694">RNA-binding</keyword>
<dbReference type="Proteomes" id="UP001215598">
    <property type="component" value="Unassembled WGS sequence"/>
</dbReference>
<dbReference type="GO" id="GO:0031380">
    <property type="term" value="C:nuclear RNA-directed RNA polymerase complex"/>
    <property type="evidence" value="ECO:0007669"/>
    <property type="project" value="TreeGrafter"/>
</dbReference>
<comment type="caution">
    <text evidence="3">The sequence shown here is derived from an EMBL/GenBank/DDBJ whole genome shotgun (WGS) entry which is preliminary data.</text>
</comment>
<gene>
    <name evidence="3" type="ORF">B0H16DRAFT_1373971</name>
</gene>
<dbReference type="PANTHER" id="PTHR23079">
    <property type="entry name" value="RNA-DEPENDENT RNA POLYMERASE"/>
    <property type="match status" value="1"/>
</dbReference>
<protein>
    <recommendedName>
        <fullName evidence="1">RNA-dependent RNA polymerase</fullName>
        <ecNumber evidence="1">2.7.7.48</ecNumber>
    </recommendedName>
</protein>
<dbReference type="EC" id="2.7.7.48" evidence="1"/>
<feature type="domain" description="RDRP core" evidence="2">
    <location>
        <begin position="1"/>
        <end position="285"/>
    </location>
</feature>
<dbReference type="GO" id="GO:0003968">
    <property type="term" value="F:RNA-directed RNA polymerase activity"/>
    <property type="evidence" value="ECO:0007669"/>
    <property type="project" value="UniProtKB-KW"/>
</dbReference>
<sequence length="296" mass="32351">MVKYNGGPHILEIQSVSKAPKSGRLNKQFIVLLLTLGIPLSVFEELLQMQLDEIDKITTDRGKVLDCVEGEIDAEADGFYQELYEMLLAGHDMNEPYLVSQLRRFQTTARESLRKKLNISLKGSGYLLGVVDHCDVLKEGEVYINLPTKGGPQVGPVAAMRNPAYDPNDMSALSAHLLPRIHAPKVFAASGSHSETNRMGGGDLDGDLFFTIFNPALIPEPRALPTVAPKPVTRSKTIAIGGRTATMSRSSSRNKDMRGDAIQTFVRLRCNFLLGALSNEWIALVGTTPALADHPL</sequence>
<keyword evidence="1 3" id="KW-0696">RNA-directed RNA polymerase</keyword>
<dbReference type="AlphaFoldDB" id="A0AAD7N911"/>
<comment type="catalytic activity">
    <reaction evidence="1">
        <text>RNA(n) + a ribonucleoside 5'-triphosphate = RNA(n+1) + diphosphate</text>
        <dbReference type="Rhea" id="RHEA:21248"/>
        <dbReference type="Rhea" id="RHEA-COMP:14527"/>
        <dbReference type="Rhea" id="RHEA-COMP:17342"/>
        <dbReference type="ChEBI" id="CHEBI:33019"/>
        <dbReference type="ChEBI" id="CHEBI:61557"/>
        <dbReference type="ChEBI" id="CHEBI:140395"/>
        <dbReference type="EC" id="2.7.7.48"/>
    </reaction>
</comment>
<dbReference type="InterPro" id="IPR057596">
    <property type="entry name" value="RDRP_core"/>
</dbReference>
<keyword evidence="4" id="KW-1185">Reference proteome</keyword>
<keyword evidence="1" id="KW-0808">Transferase</keyword>
<keyword evidence="1" id="KW-0548">Nucleotidyltransferase</keyword>